<dbReference type="Proteomes" id="UP000070449">
    <property type="component" value="Unassembled WGS sequence"/>
</dbReference>
<proteinExistence type="predicted"/>
<gene>
    <name evidence="1" type="ORF">UZ20_WS6002000749</name>
</gene>
<sequence>MKTAQSKLPNLNVYRSESGSYRCRILSMNINQFNYQITSFQFLQEYKTENPAEALHHFSELID</sequence>
<comment type="caution">
    <text evidence="1">The sequence shown here is derived from an EMBL/GenBank/DDBJ whole genome shotgun (WGS) entry which is preliminary data.</text>
</comment>
<accession>A0A136KH62</accession>
<dbReference type="EMBL" id="JYPD01000022">
    <property type="protein sequence ID" value="KXK08744.1"/>
    <property type="molecule type" value="Genomic_DNA"/>
</dbReference>
<organism evidence="1 2">
    <name type="scientific">candidate division WS6 bacterium OLB21</name>
    <dbReference type="NCBI Taxonomy" id="1617427"/>
    <lineage>
        <taxon>Bacteria</taxon>
        <taxon>Candidatus Dojkabacteria</taxon>
    </lineage>
</organism>
<evidence type="ECO:0000313" key="1">
    <source>
        <dbReference type="EMBL" id="KXK08744.1"/>
    </source>
</evidence>
<reference evidence="1 2" key="1">
    <citation type="submission" date="2015-02" db="EMBL/GenBank/DDBJ databases">
        <title>Improved understanding of the partial-nitritation anammox process through 23 genomes representing the majority of the microbial community.</title>
        <authorList>
            <person name="Speth D.R."/>
            <person name="In T Zandt M."/>
            <person name="Guerrero Cruz S."/>
            <person name="Jetten M.S."/>
            <person name="Dutilh B.E."/>
        </authorList>
    </citation>
    <scope>NUCLEOTIDE SEQUENCE [LARGE SCALE GENOMIC DNA]</scope>
    <source>
        <strain evidence="1">OLB21</strain>
    </source>
</reference>
<dbReference type="STRING" id="1617427.UZ20_WS6002000749"/>
<name>A0A136KH62_9BACT</name>
<evidence type="ECO:0000313" key="2">
    <source>
        <dbReference type="Proteomes" id="UP000070449"/>
    </source>
</evidence>
<protein>
    <submittedName>
        <fullName evidence="1">Uncharacterized protein</fullName>
    </submittedName>
</protein>
<dbReference type="AlphaFoldDB" id="A0A136KH62"/>